<dbReference type="KEGG" id="csty:KN1_17070"/>
<dbReference type="Proteomes" id="UP000825123">
    <property type="component" value="Chromosome"/>
</dbReference>
<dbReference type="RefSeq" id="WP_221287015.1">
    <property type="nucleotide sequence ID" value="NZ_AP024597.1"/>
</dbReference>
<keyword evidence="2" id="KW-1185">Reference proteome</keyword>
<organism evidence="1 2">
    <name type="scientific">Stygiolobus caldivivus</name>
    <dbReference type="NCBI Taxonomy" id="2824673"/>
    <lineage>
        <taxon>Archaea</taxon>
        <taxon>Thermoproteota</taxon>
        <taxon>Thermoprotei</taxon>
        <taxon>Sulfolobales</taxon>
        <taxon>Sulfolobaceae</taxon>
        <taxon>Stygiolobus</taxon>
    </lineage>
</organism>
<evidence type="ECO:0000313" key="1">
    <source>
        <dbReference type="EMBL" id="BCU70410.1"/>
    </source>
</evidence>
<protein>
    <submittedName>
        <fullName evidence="1">Uncharacterized protein</fullName>
    </submittedName>
</protein>
<dbReference type="AlphaFoldDB" id="A0A8D5ZJI4"/>
<name>A0A8D5ZJI4_9CREN</name>
<reference evidence="1 2" key="1">
    <citation type="submission" date="2021-04" db="EMBL/GenBank/DDBJ databases">
        <title>Complete genome sequence of Stygiolobus sp. KN-1.</title>
        <authorList>
            <person name="Nakamura K."/>
            <person name="Sakai H."/>
            <person name="Kurosawa N."/>
        </authorList>
    </citation>
    <scope>NUCLEOTIDE SEQUENCE [LARGE SCALE GENOMIC DNA]</scope>
    <source>
        <strain evidence="1 2">KN-1</strain>
    </source>
</reference>
<evidence type="ECO:0000313" key="2">
    <source>
        <dbReference type="Proteomes" id="UP000825123"/>
    </source>
</evidence>
<dbReference type="EMBL" id="AP024597">
    <property type="protein sequence ID" value="BCU70410.1"/>
    <property type="molecule type" value="Genomic_DNA"/>
</dbReference>
<dbReference type="GeneID" id="66163428"/>
<sequence length="205" mass="21554">MGFPFFGQQPSFGSALCGGSIGLGGKSMTVPVSYPINMQYVGEQVVAYLNGRGFQVNPMISQNMAVIQARHSSLFGFLTDSNKAYTVRICQGPGMVTIETGIANWIQDLIPLAMSGGFAFFSDEMLHNKLLTILGAGGTAFDAYHVYQQYAGEEQLLNFIAQIVASAPPAQGGMYGGGPYGNPAGGYNYPGGGGGYQGGGYQPPY</sequence>
<gene>
    <name evidence="1" type="ORF">KN1_17070</name>
</gene>
<accession>A0A8D5ZJI4</accession>
<proteinExistence type="predicted"/>